<organism evidence="1 2">
    <name type="scientific">Tritrichomonas foetus</name>
    <dbReference type="NCBI Taxonomy" id="1144522"/>
    <lineage>
        <taxon>Eukaryota</taxon>
        <taxon>Metamonada</taxon>
        <taxon>Parabasalia</taxon>
        <taxon>Tritrichomonadida</taxon>
        <taxon>Tritrichomonadidae</taxon>
        <taxon>Tritrichomonas</taxon>
    </lineage>
</organism>
<sequence length="363" mass="40552">MTASENFANKVAELWNRVQSNEESVVERKQILNECDELNANPEFASNGFLVAKVKLIQHKAGKVTDLSVLATEFEEFARHQPSTDVWICLAETYLHEGKAESAVSPLEYAQALGENADVLILLSLCYRRLEKKDPQKSLDYAKQAVKLEMTNGKAWGNLGIALLSIAGHDNIVQASKAFKCAIKNGQQNNADVMMNLGTVNELLLDFKEAIHCYEEAIRIAGQWQVAVDSVSRVQSRLDSVMARAELIPKIRPSKKNKLLQRITADDEYLVVEAPFPMEDPSQIILCMNNKSEVFAFGIIKTMRAYVIPEKSVLKMPTPEFVNLEIKDKQIKYYVIDDMRKVKILHGATPADVPPVSISSSIA</sequence>
<dbReference type="AlphaFoldDB" id="A0A1J4KEZ3"/>
<reference evidence="1" key="1">
    <citation type="submission" date="2016-10" db="EMBL/GenBank/DDBJ databases">
        <authorList>
            <person name="Benchimol M."/>
            <person name="Almeida L.G."/>
            <person name="Vasconcelos A.T."/>
            <person name="Perreira-Neves A."/>
            <person name="Rosa I.A."/>
            <person name="Tasca T."/>
            <person name="Bogo M.R."/>
            <person name="de Souza W."/>
        </authorList>
    </citation>
    <scope>NUCLEOTIDE SEQUENCE [LARGE SCALE GENOMIC DNA]</scope>
    <source>
        <strain evidence="1">K</strain>
    </source>
</reference>
<name>A0A1J4KEZ3_9EUKA</name>
<keyword evidence="2" id="KW-1185">Reference proteome</keyword>
<dbReference type="InterPro" id="IPR011990">
    <property type="entry name" value="TPR-like_helical_dom_sf"/>
</dbReference>
<dbReference type="VEuPathDB" id="TrichDB:TRFO_04956"/>
<dbReference type="OrthoDB" id="423589at2759"/>
<comment type="caution">
    <text evidence="1">The sequence shown here is derived from an EMBL/GenBank/DDBJ whole genome shotgun (WGS) entry which is preliminary data.</text>
</comment>
<dbReference type="SMART" id="SM00028">
    <property type="entry name" value="TPR"/>
    <property type="match status" value="3"/>
</dbReference>
<dbReference type="InterPro" id="IPR019734">
    <property type="entry name" value="TPR_rpt"/>
</dbReference>
<dbReference type="Proteomes" id="UP000179807">
    <property type="component" value="Unassembled WGS sequence"/>
</dbReference>
<gene>
    <name evidence="1" type="ORF">TRFO_04956</name>
</gene>
<dbReference type="SUPFAM" id="SSF48452">
    <property type="entry name" value="TPR-like"/>
    <property type="match status" value="1"/>
</dbReference>
<dbReference type="RefSeq" id="XP_068361468.1">
    <property type="nucleotide sequence ID" value="XM_068492205.1"/>
</dbReference>
<protein>
    <submittedName>
        <fullName evidence="1">Tetratricopeptide repeat domain containing protein</fullName>
    </submittedName>
</protein>
<evidence type="ECO:0000313" key="2">
    <source>
        <dbReference type="Proteomes" id="UP000179807"/>
    </source>
</evidence>
<proteinExistence type="predicted"/>
<evidence type="ECO:0000313" key="1">
    <source>
        <dbReference type="EMBL" id="OHT08332.1"/>
    </source>
</evidence>
<dbReference type="GeneID" id="94826909"/>
<dbReference type="Gene3D" id="1.25.40.10">
    <property type="entry name" value="Tetratricopeptide repeat domain"/>
    <property type="match status" value="1"/>
</dbReference>
<accession>A0A1J4KEZ3</accession>
<dbReference type="EMBL" id="MLAK01000671">
    <property type="protein sequence ID" value="OHT08332.1"/>
    <property type="molecule type" value="Genomic_DNA"/>
</dbReference>